<dbReference type="InterPro" id="IPR038404">
    <property type="entry name" value="TRAP_DctP_sf"/>
</dbReference>
<sequence length="407" mass="43706">MIDKTFWTGLSASALLVGGVLLGGSAAAADKAWLEKLEPRVLKLADFSGDQNANFGRAMVEWEQAVTKFTNGKITFENYWSSSLLNAVNTLDGVGDGVADIGLIIPTYYPQKLPVGAWLFGLGGALSGSTVHDVAAGGAAALETVLTLQPLTDEYASHNLKVMQATSTPAYNLLCNKPISSPEEAAGKRARAIGAVWSDTVTALGMTPVSIAWNESYEGLQRGVFDCMVINPNQYVDGLILKDVAPEYVPVTMAQLQASTWVMNLEAWNSFPVELQNFMTEESVRAAANIWKGYLQIEAKAGDLIAAGKEVHTNDVSKLEPLAKAQREAAVAKLASVAPPTVTDAQGVVDNYLKRIAYWTDALVAEGYPVADRTPEAILKSFAGLRDVDLSDFSKKFNDEVTPKLKK</sequence>
<reference evidence="2 3" key="1">
    <citation type="submission" date="2017-04" db="EMBL/GenBank/DDBJ databases">
        <authorList>
            <person name="Afonso C.L."/>
            <person name="Miller P.J."/>
            <person name="Scott M.A."/>
            <person name="Spackman E."/>
            <person name="Goraichik I."/>
            <person name="Dimitrov K.M."/>
            <person name="Suarez D.L."/>
            <person name="Swayne D.E."/>
        </authorList>
    </citation>
    <scope>NUCLEOTIDE SEQUENCE [LARGE SCALE GENOMIC DNA]</scope>
    <source>
        <strain evidence="2 3">B5P</strain>
    </source>
</reference>
<dbReference type="Pfam" id="PF03480">
    <property type="entry name" value="DctP"/>
    <property type="match status" value="1"/>
</dbReference>
<dbReference type="InterPro" id="IPR018389">
    <property type="entry name" value="DctP_fam"/>
</dbReference>
<dbReference type="PANTHER" id="PTHR33376">
    <property type="match status" value="1"/>
</dbReference>
<protein>
    <submittedName>
        <fullName evidence="2">TRAP-type C4-dicarboxylate transport system, substrate-binding protein</fullName>
    </submittedName>
</protein>
<accession>A0A1X7PJ51</accession>
<evidence type="ECO:0000256" key="1">
    <source>
        <dbReference type="ARBA" id="ARBA00022729"/>
    </source>
</evidence>
<dbReference type="CDD" id="cd13666">
    <property type="entry name" value="PBP2_TRAP_DctP_like_1"/>
    <property type="match status" value="1"/>
</dbReference>
<name>A0A1X7PJ51_9HYPH</name>
<dbReference type="OrthoDB" id="6139617at2"/>
<gene>
    <name evidence="2" type="ORF">SAMN02982922_4490</name>
</gene>
<dbReference type="PANTHER" id="PTHR33376:SF15">
    <property type="entry name" value="BLL6794 PROTEIN"/>
    <property type="match status" value="1"/>
</dbReference>
<dbReference type="Proteomes" id="UP000193083">
    <property type="component" value="Unassembled WGS sequence"/>
</dbReference>
<dbReference type="GO" id="GO:0055085">
    <property type="term" value="P:transmembrane transport"/>
    <property type="evidence" value="ECO:0007669"/>
    <property type="project" value="InterPro"/>
</dbReference>
<evidence type="ECO:0000313" key="3">
    <source>
        <dbReference type="Proteomes" id="UP000193083"/>
    </source>
</evidence>
<evidence type="ECO:0000313" key="2">
    <source>
        <dbReference type="EMBL" id="SMH51674.1"/>
    </source>
</evidence>
<keyword evidence="3" id="KW-1185">Reference proteome</keyword>
<keyword evidence="1" id="KW-0732">Signal</keyword>
<dbReference type="Gene3D" id="3.40.190.170">
    <property type="entry name" value="Bacterial extracellular solute-binding protein, family 7"/>
    <property type="match status" value="1"/>
</dbReference>
<dbReference type="EMBL" id="FXBL01000004">
    <property type="protein sequence ID" value="SMH51674.1"/>
    <property type="molecule type" value="Genomic_DNA"/>
</dbReference>
<dbReference type="AlphaFoldDB" id="A0A1X7PJ51"/>
<organism evidence="2 3">
    <name type="scientific">Mesorhizobium australicum</name>
    <dbReference type="NCBI Taxonomy" id="536018"/>
    <lineage>
        <taxon>Bacteria</taxon>
        <taxon>Pseudomonadati</taxon>
        <taxon>Pseudomonadota</taxon>
        <taxon>Alphaproteobacteria</taxon>
        <taxon>Hyphomicrobiales</taxon>
        <taxon>Phyllobacteriaceae</taxon>
        <taxon>Mesorhizobium</taxon>
    </lineage>
</organism>
<proteinExistence type="predicted"/>